<dbReference type="Proteomes" id="UP001341840">
    <property type="component" value="Unassembled WGS sequence"/>
</dbReference>
<comment type="caution">
    <text evidence="2">The sequence shown here is derived from an EMBL/GenBank/DDBJ whole genome shotgun (WGS) entry which is preliminary data.</text>
</comment>
<feature type="compositionally biased region" description="Basic residues" evidence="1">
    <location>
        <begin position="63"/>
        <end position="77"/>
    </location>
</feature>
<dbReference type="EMBL" id="JASCZI010060507">
    <property type="protein sequence ID" value="MED6133099.1"/>
    <property type="molecule type" value="Genomic_DNA"/>
</dbReference>
<gene>
    <name evidence="2" type="ORF">PIB30_025251</name>
</gene>
<name>A0ABU6SAH4_9FABA</name>
<keyword evidence="3" id="KW-1185">Reference proteome</keyword>
<reference evidence="2 3" key="1">
    <citation type="journal article" date="2023" name="Plants (Basel)">
        <title>Bridging the Gap: Combining Genomics and Transcriptomics Approaches to Understand Stylosanthes scabra, an Orphan Legume from the Brazilian Caatinga.</title>
        <authorList>
            <person name="Ferreira-Neto J.R.C."/>
            <person name="da Silva M.D."/>
            <person name="Binneck E."/>
            <person name="de Melo N.F."/>
            <person name="da Silva R.H."/>
            <person name="de Melo A.L.T.M."/>
            <person name="Pandolfi V."/>
            <person name="Bustamante F.O."/>
            <person name="Brasileiro-Vidal A.C."/>
            <person name="Benko-Iseppon A.M."/>
        </authorList>
    </citation>
    <scope>NUCLEOTIDE SEQUENCE [LARGE SCALE GENOMIC DNA]</scope>
    <source>
        <tissue evidence="2">Leaves</tissue>
    </source>
</reference>
<proteinExistence type="predicted"/>
<evidence type="ECO:0000313" key="2">
    <source>
        <dbReference type="EMBL" id="MED6133099.1"/>
    </source>
</evidence>
<protein>
    <submittedName>
        <fullName evidence="2">Uncharacterized protein</fullName>
    </submittedName>
</protein>
<evidence type="ECO:0000313" key="3">
    <source>
        <dbReference type="Proteomes" id="UP001341840"/>
    </source>
</evidence>
<organism evidence="2 3">
    <name type="scientific">Stylosanthes scabra</name>
    <dbReference type="NCBI Taxonomy" id="79078"/>
    <lineage>
        <taxon>Eukaryota</taxon>
        <taxon>Viridiplantae</taxon>
        <taxon>Streptophyta</taxon>
        <taxon>Embryophyta</taxon>
        <taxon>Tracheophyta</taxon>
        <taxon>Spermatophyta</taxon>
        <taxon>Magnoliopsida</taxon>
        <taxon>eudicotyledons</taxon>
        <taxon>Gunneridae</taxon>
        <taxon>Pentapetalae</taxon>
        <taxon>rosids</taxon>
        <taxon>fabids</taxon>
        <taxon>Fabales</taxon>
        <taxon>Fabaceae</taxon>
        <taxon>Papilionoideae</taxon>
        <taxon>50 kb inversion clade</taxon>
        <taxon>dalbergioids sensu lato</taxon>
        <taxon>Dalbergieae</taxon>
        <taxon>Pterocarpus clade</taxon>
        <taxon>Stylosanthes</taxon>
    </lineage>
</organism>
<evidence type="ECO:0000256" key="1">
    <source>
        <dbReference type="SAM" id="MobiDB-lite"/>
    </source>
</evidence>
<sequence length="163" mass="18139">MKERGAHGFLVQRPSRGHAMPIARARPQMSPRGRTTRVVRARGPFSSSSKSTKCWGVDAPRPSRGHTRRMSAPRKGRERAMQLGSFGRMWPSSPRGCAKAIARVREACGRAIRMARARGGSSSENFGNLRSCGRATKRERPRHCPIHQEIRLEELYHGGVSPT</sequence>
<feature type="region of interest" description="Disordered" evidence="1">
    <location>
        <begin position="1"/>
        <end position="78"/>
    </location>
</feature>
<feature type="region of interest" description="Disordered" evidence="1">
    <location>
        <begin position="119"/>
        <end position="140"/>
    </location>
</feature>
<accession>A0ABU6SAH4</accession>